<dbReference type="InterPro" id="IPR013083">
    <property type="entry name" value="Znf_RING/FYVE/PHD"/>
</dbReference>
<dbReference type="SMART" id="SM00184">
    <property type="entry name" value="RING"/>
    <property type="match status" value="1"/>
</dbReference>
<evidence type="ECO:0000313" key="4">
    <source>
        <dbReference type="Proteomes" id="UP000187406"/>
    </source>
</evidence>
<keyword evidence="1" id="KW-0479">Metal-binding</keyword>
<proteinExistence type="predicted"/>
<evidence type="ECO:0000256" key="1">
    <source>
        <dbReference type="PROSITE-ProRule" id="PRU00175"/>
    </source>
</evidence>
<reference evidence="4" key="1">
    <citation type="submission" date="2016-04" db="EMBL/GenBank/DDBJ databases">
        <title>Cephalotus genome sequencing.</title>
        <authorList>
            <person name="Fukushima K."/>
            <person name="Hasebe M."/>
            <person name="Fang X."/>
        </authorList>
    </citation>
    <scope>NUCLEOTIDE SEQUENCE [LARGE SCALE GENOMIC DNA]</scope>
    <source>
        <strain evidence="4">cv. St1</strain>
    </source>
</reference>
<protein>
    <recommendedName>
        <fullName evidence="2">RING-type domain-containing protein</fullName>
    </recommendedName>
</protein>
<dbReference type="InterPro" id="IPR001841">
    <property type="entry name" value="Znf_RING"/>
</dbReference>
<dbReference type="GO" id="GO:0008270">
    <property type="term" value="F:zinc ion binding"/>
    <property type="evidence" value="ECO:0007669"/>
    <property type="project" value="UniProtKB-KW"/>
</dbReference>
<dbReference type="EMBL" id="BDDD01001035">
    <property type="protein sequence ID" value="GAV72708.1"/>
    <property type="molecule type" value="Genomic_DNA"/>
</dbReference>
<feature type="domain" description="RING-type" evidence="2">
    <location>
        <begin position="284"/>
        <end position="342"/>
    </location>
</feature>
<keyword evidence="4" id="KW-1185">Reference proteome</keyword>
<evidence type="ECO:0000259" key="2">
    <source>
        <dbReference type="PROSITE" id="PS50089"/>
    </source>
</evidence>
<organism evidence="3 4">
    <name type="scientific">Cephalotus follicularis</name>
    <name type="common">Albany pitcher plant</name>
    <dbReference type="NCBI Taxonomy" id="3775"/>
    <lineage>
        <taxon>Eukaryota</taxon>
        <taxon>Viridiplantae</taxon>
        <taxon>Streptophyta</taxon>
        <taxon>Embryophyta</taxon>
        <taxon>Tracheophyta</taxon>
        <taxon>Spermatophyta</taxon>
        <taxon>Magnoliopsida</taxon>
        <taxon>eudicotyledons</taxon>
        <taxon>Gunneridae</taxon>
        <taxon>Pentapetalae</taxon>
        <taxon>rosids</taxon>
        <taxon>fabids</taxon>
        <taxon>Oxalidales</taxon>
        <taxon>Cephalotaceae</taxon>
        <taxon>Cephalotus</taxon>
    </lineage>
</organism>
<keyword evidence="1" id="KW-0862">Zinc</keyword>
<dbReference type="SUPFAM" id="SSF57850">
    <property type="entry name" value="RING/U-box"/>
    <property type="match status" value="1"/>
</dbReference>
<dbReference type="PANTHER" id="PTHR31150:SF2">
    <property type="entry name" value="RING_U-BOX SUPERFAMILY PROTEIN"/>
    <property type="match status" value="1"/>
</dbReference>
<name>A0A1Q3BXW4_CEPFO</name>
<dbReference type="STRING" id="3775.A0A1Q3BXW4"/>
<accession>A0A1Q3BXW4</accession>
<sequence length="455" mass="50593">MDRGEPHWRTNSSFAPPPFRAWDCRLQSDGLSHGSQGATFHGSSLSSISRRSRLGSDLYTNHQHSVSDGVLSYPCSPPDNIQEPRWTSPIQKFNLGELATSTVGGSRSQTAWFPRSIERRYPVRGNAASPSFGSPSSLSESSPWESTIRQPFSFPTRHFPSRRSYMSKAVYPLVFRNPIPDCETFGDADISNVGGFTPSEGRISPPYWPDNSLSIENKFHKTLTELHKLETSPDPSASSRREGFRWSSASSYDLGFDAERFDISDHVDAESLRSPTGRATDQKCGVCGKLLWQKSPWSSHRIIRGGDMPTAGVLACSHVFHAECLEQVTPKTQILDPSCPVCLKTIGAMEESPSVSEPLRMALRSVRRSRIGISVGLENHSNDEASIHMKDRLKRNCPRASPQWNNGGSSIKNRLKKHLSFKGKITKDVFNTKVLHRIGSSSTSREPVQHRLSNQ</sequence>
<dbReference type="PANTHER" id="PTHR31150">
    <property type="entry name" value="EXPRESSED PROTEIN"/>
    <property type="match status" value="1"/>
</dbReference>
<dbReference type="Gene3D" id="3.30.40.10">
    <property type="entry name" value="Zinc/RING finger domain, C3HC4 (zinc finger)"/>
    <property type="match status" value="1"/>
</dbReference>
<dbReference type="Proteomes" id="UP000187406">
    <property type="component" value="Unassembled WGS sequence"/>
</dbReference>
<dbReference type="AlphaFoldDB" id="A0A1Q3BXW4"/>
<comment type="caution">
    <text evidence="3">The sequence shown here is derived from an EMBL/GenBank/DDBJ whole genome shotgun (WGS) entry which is preliminary data.</text>
</comment>
<evidence type="ECO:0000313" key="3">
    <source>
        <dbReference type="EMBL" id="GAV72708.1"/>
    </source>
</evidence>
<gene>
    <name evidence="3" type="ORF">CFOL_v3_16196</name>
</gene>
<dbReference type="PROSITE" id="PS50089">
    <property type="entry name" value="ZF_RING_2"/>
    <property type="match status" value="1"/>
</dbReference>
<dbReference type="OrthoDB" id="755409at2759"/>
<keyword evidence="1" id="KW-0863">Zinc-finger</keyword>
<dbReference type="InParanoid" id="A0A1Q3BXW4"/>